<dbReference type="EMBL" id="UOGA01000193">
    <property type="protein sequence ID" value="VAX21083.1"/>
    <property type="molecule type" value="Genomic_DNA"/>
</dbReference>
<dbReference type="GO" id="GO:0000287">
    <property type="term" value="F:magnesium ion binding"/>
    <property type="evidence" value="ECO:0007669"/>
    <property type="project" value="TreeGrafter"/>
</dbReference>
<proteinExistence type="inferred from homology"/>
<dbReference type="PIRSF" id="PIRSF000388">
    <property type="entry name" value="Pantoate_hydroxy_MeTrfase"/>
    <property type="match status" value="1"/>
</dbReference>
<evidence type="ECO:0000256" key="2">
    <source>
        <dbReference type="ARBA" id="ARBA00008676"/>
    </source>
</evidence>
<comment type="pathway">
    <text evidence="1">Cofactor biosynthesis; (R)-pantothenate biosynthesis; (R)-pantoate from 3-methyl-2-oxobutanoate: step 1/2.</text>
</comment>
<dbReference type="NCBIfam" id="TIGR00222">
    <property type="entry name" value="panB"/>
    <property type="match status" value="1"/>
</dbReference>
<gene>
    <name evidence="5" type="ORF">MNBD_NITROSPINAE04-2237</name>
</gene>
<sequence length="275" mass="29709">MPDKMTVSRLQGMKSRGEKISALTAYDYTFARLVDSAGADLVLVGDSLGMVFNGEENTLRVTVDDIAYHVKAVHKGIERALLVADMPFLSCHVGMEKALENAGRLIFEGAEAVKIEGCDGLLEIISKMLSAGIPVMGHIGLTPQSIHKFGGFKIQGRHEAAARRLIDEASKLEQAGVFSIVLECVPEDLSARITEKLRIPTIGIGAGPACDGQILVTADLLGLQTEFKPKFVKKYADLASVVKKAVGSYIEEIKTGAFPDERHCYQSSPKHLKAI</sequence>
<dbReference type="GO" id="GO:0015940">
    <property type="term" value="P:pantothenate biosynthetic process"/>
    <property type="evidence" value="ECO:0007669"/>
    <property type="project" value="InterPro"/>
</dbReference>
<dbReference type="Pfam" id="PF02548">
    <property type="entry name" value="Pantoate_transf"/>
    <property type="match status" value="1"/>
</dbReference>
<dbReference type="AlphaFoldDB" id="A0A3B1C8U2"/>
<dbReference type="FunFam" id="3.20.20.60:FF:000003">
    <property type="entry name" value="3-methyl-2-oxobutanoate hydroxymethyltransferase"/>
    <property type="match status" value="1"/>
</dbReference>
<evidence type="ECO:0000256" key="4">
    <source>
        <dbReference type="ARBA" id="ARBA00022679"/>
    </source>
</evidence>
<dbReference type="InterPro" id="IPR003700">
    <property type="entry name" value="Pantoate_hydroxy_MeTrfase"/>
</dbReference>
<dbReference type="PANTHER" id="PTHR20881:SF0">
    <property type="entry name" value="3-METHYL-2-OXOBUTANOATE HYDROXYMETHYLTRANSFERASE"/>
    <property type="match status" value="1"/>
</dbReference>
<dbReference type="PANTHER" id="PTHR20881">
    <property type="entry name" value="3-METHYL-2-OXOBUTANOATE HYDROXYMETHYLTRANSFERASE"/>
    <property type="match status" value="1"/>
</dbReference>
<dbReference type="GO" id="GO:0005737">
    <property type="term" value="C:cytoplasm"/>
    <property type="evidence" value="ECO:0007669"/>
    <property type="project" value="TreeGrafter"/>
</dbReference>
<evidence type="ECO:0000256" key="3">
    <source>
        <dbReference type="ARBA" id="ARBA00012618"/>
    </source>
</evidence>
<evidence type="ECO:0000313" key="5">
    <source>
        <dbReference type="EMBL" id="VAX21083.1"/>
    </source>
</evidence>
<dbReference type="EC" id="2.1.2.11" evidence="3"/>
<keyword evidence="5" id="KW-0489">Methyltransferase</keyword>
<dbReference type="HAMAP" id="MF_00156">
    <property type="entry name" value="PanB"/>
    <property type="match status" value="1"/>
</dbReference>
<dbReference type="InterPro" id="IPR015813">
    <property type="entry name" value="Pyrv/PenolPyrv_kinase-like_dom"/>
</dbReference>
<dbReference type="CDD" id="cd06557">
    <property type="entry name" value="KPHMT-like"/>
    <property type="match status" value="1"/>
</dbReference>
<dbReference type="SUPFAM" id="SSF51621">
    <property type="entry name" value="Phosphoenolpyruvate/pyruvate domain"/>
    <property type="match status" value="1"/>
</dbReference>
<accession>A0A3B1C8U2</accession>
<evidence type="ECO:0000256" key="1">
    <source>
        <dbReference type="ARBA" id="ARBA00005033"/>
    </source>
</evidence>
<dbReference type="NCBIfam" id="NF001452">
    <property type="entry name" value="PRK00311.1"/>
    <property type="match status" value="1"/>
</dbReference>
<dbReference type="GO" id="GO:0003864">
    <property type="term" value="F:3-methyl-2-oxobutanoate hydroxymethyltransferase activity"/>
    <property type="evidence" value="ECO:0007669"/>
    <property type="project" value="UniProtKB-EC"/>
</dbReference>
<name>A0A3B1C8U2_9ZZZZ</name>
<reference evidence="5" key="1">
    <citation type="submission" date="2018-06" db="EMBL/GenBank/DDBJ databases">
        <authorList>
            <person name="Zhirakovskaya E."/>
        </authorList>
    </citation>
    <scope>NUCLEOTIDE SEQUENCE</scope>
</reference>
<comment type="similarity">
    <text evidence="2">Belongs to the PanB family.</text>
</comment>
<keyword evidence="4 5" id="KW-0808">Transferase</keyword>
<dbReference type="Gene3D" id="3.20.20.60">
    <property type="entry name" value="Phosphoenolpyruvate-binding domains"/>
    <property type="match status" value="1"/>
</dbReference>
<dbReference type="GO" id="GO:0008168">
    <property type="term" value="F:methyltransferase activity"/>
    <property type="evidence" value="ECO:0007669"/>
    <property type="project" value="UniProtKB-KW"/>
</dbReference>
<protein>
    <recommendedName>
        <fullName evidence="3">3-methyl-2-oxobutanoate hydroxymethyltransferase</fullName>
        <ecNumber evidence="3">2.1.2.11</ecNumber>
    </recommendedName>
</protein>
<dbReference type="GO" id="GO:0032259">
    <property type="term" value="P:methylation"/>
    <property type="evidence" value="ECO:0007669"/>
    <property type="project" value="UniProtKB-KW"/>
</dbReference>
<organism evidence="5">
    <name type="scientific">hydrothermal vent metagenome</name>
    <dbReference type="NCBI Taxonomy" id="652676"/>
    <lineage>
        <taxon>unclassified sequences</taxon>
        <taxon>metagenomes</taxon>
        <taxon>ecological metagenomes</taxon>
    </lineage>
</organism>
<dbReference type="InterPro" id="IPR040442">
    <property type="entry name" value="Pyrv_kinase-like_dom_sf"/>
</dbReference>